<dbReference type="InterPro" id="IPR003313">
    <property type="entry name" value="AraC-bd"/>
</dbReference>
<dbReference type="OrthoDB" id="9807321at2"/>
<protein>
    <submittedName>
        <fullName evidence="5">AraC-like protein</fullName>
    </submittedName>
</protein>
<reference evidence="5 6" key="1">
    <citation type="submission" date="2018-07" db="EMBL/GenBank/DDBJ databases">
        <title>Genomic Encyclopedia of Type Strains, Phase III (KMG-III): the genomes of soil and plant-associated and newly described type strains.</title>
        <authorList>
            <person name="Whitman W."/>
        </authorList>
    </citation>
    <scope>NUCLEOTIDE SEQUENCE [LARGE SCALE GENOMIC DNA]</scope>
    <source>
        <strain evidence="5 6">CECT 7506</strain>
    </source>
</reference>
<feature type="domain" description="HTH araC/xylS-type" evidence="4">
    <location>
        <begin position="201"/>
        <end position="299"/>
    </location>
</feature>
<name>A0A368W4Q3_9BACL</name>
<dbReference type="InterPro" id="IPR037923">
    <property type="entry name" value="HTH-like"/>
</dbReference>
<dbReference type="SUPFAM" id="SSF46689">
    <property type="entry name" value="Homeodomain-like"/>
    <property type="match status" value="2"/>
</dbReference>
<evidence type="ECO:0000259" key="4">
    <source>
        <dbReference type="PROSITE" id="PS01124"/>
    </source>
</evidence>
<keyword evidence="1" id="KW-0805">Transcription regulation</keyword>
<dbReference type="RefSeq" id="WP_114380137.1">
    <property type="nucleotide sequence ID" value="NZ_QPJD01000006.1"/>
</dbReference>
<dbReference type="InterPro" id="IPR009057">
    <property type="entry name" value="Homeodomain-like_sf"/>
</dbReference>
<dbReference type="GO" id="GO:0003700">
    <property type="term" value="F:DNA-binding transcription factor activity"/>
    <property type="evidence" value="ECO:0007669"/>
    <property type="project" value="InterPro"/>
</dbReference>
<gene>
    <name evidence="5" type="ORF">DFP97_106250</name>
</gene>
<evidence type="ECO:0000313" key="6">
    <source>
        <dbReference type="Proteomes" id="UP000252415"/>
    </source>
</evidence>
<evidence type="ECO:0000256" key="3">
    <source>
        <dbReference type="ARBA" id="ARBA00023163"/>
    </source>
</evidence>
<keyword evidence="6" id="KW-1185">Reference proteome</keyword>
<evidence type="ECO:0000313" key="5">
    <source>
        <dbReference type="EMBL" id="RCW48548.1"/>
    </source>
</evidence>
<dbReference type="Gene3D" id="1.10.10.60">
    <property type="entry name" value="Homeodomain-like"/>
    <property type="match status" value="2"/>
</dbReference>
<dbReference type="InterPro" id="IPR018062">
    <property type="entry name" value="HTH_AraC-typ_CS"/>
</dbReference>
<keyword evidence="2" id="KW-0238">DNA-binding</keyword>
<dbReference type="SUPFAM" id="SSF51215">
    <property type="entry name" value="Regulatory protein AraC"/>
    <property type="match status" value="1"/>
</dbReference>
<dbReference type="Pfam" id="PF12833">
    <property type="entry name" value="HTH_18"/>
    <property type="match status" value="1"/>
</dbReference>
<dbReference type="InterPro" id="IPR018060">
    <property type="entry name" value="HTH_AraC"/>
</dbReference>
<dbReference type="PROSITE" id="PS01124">
    <property type="entry name" value="HTH_ARAC_FAMILY_2"/>
    <property type="match status" value="1"/>
</dbReference>
<dbReference type="PROSITE" id="PS00041">
    <property type="entry name" value="HTH_ARAC_FAMILY_1"/>
    <property type="match status" value="1"/>
</dbReference>
<proteinExistence type="predicted"/>
<dbReference type="AlphaFoldDB" id="A0A368W4Q3"/>
<dbReference type="PANTHER" id="PTHR43280">
    <property type="entry name" value="ARAC-FAMILY TRANSCRIPTIONAL REGULATOR"/>
    <property type="match status" value="1"/>
</dbReference>
<sequence>MLAINVEMVPRIKIMGFIAYKSPWLHFKRNINEYVLYFIRSGELHLKEEDKHYVLRKGDMLILEPNMDHEGTEKHVCDYYYIHFEHPDIKSLQIEDMIALADYFIASHDQSPFTQHKPPMADIHPYGCYFPKYHTISDKTRFNQALHAMNEMLQLYKRRHYNRSLTALRFTQLLIELSRENFIDELQRNDRFRSKSIVKVNALLDYIHQNYQNKITGSDIELAFESNYDYLNRAFKKATGQSISRYINTVRINQAKELIETTPLSVGEIGYLTGLNDPFHFSKVFKKYVGMSPTQYFKLIRESD</sequence>
<accession>A0A368W4Q3</accession>
<evidence type="ECO:0000256" key="1">
    <source>
        <dbReference type="ARBA" id="ARBA00023015"/>
    </source>
</evidence>
<comment type="caution">
    <text evidence="5">The sequence shown here is derived from an EMBL/GenBank/DDBJ whole genome shotgun (WGS) entry which is preliminary data.</text>
</comment>
<keyword evidence="3" id="KW-0804">Transcription</keyword>
<dbReference type="GO" id="GO:0043565">
    <property type="term" value="F:sequence-specific DNA binding"/>
    <property type="evidence" value="ECO:0007669"/>
    <property type="project" value="InterPro"/>
</dbReference>
<dbReference type="Pfam" id="PF02311">
    <property type="entry name" value="AraC_binding"/>
    <property type="match status" value="1"/>
</dbReference>
<dbReference type="EMBL" id="QPJD01000006">
    <property type="protein sequence ID" value="RCW48548.1"/>
    <property type="molecule type" value="Genomic_DNA"/>
</dbReference>
<organism evidence="5 6">
    <name type="scientific">Paenibacillus prosopidis</name>
    <dbReference type="NCBI Taxonomy" id="630520"/>
    <lineage>
        <taxon>Bacteria</taxon>
        <taxon>Bacillati</taxon>
        <taxon>Bacillota</taxon>
        <taxon>Bacilli</taxon>
        <taxon>Bacillales</taxon>
        <taxon>Paenibacillaceae</taxon>
        <taxon>Paenibacillus</taxon>
    </lineage>
</organism>
<evidence type="ECO:0000256" key="2">
    <source>
        <dbReference type="ARBA" id="ARBA00023125"/>
    </source>
</evidence>
<dbReference type="SMART" id="SM00342">
    <property type="entry name" value="HTH_ARAC"/>
    <property type="match status" value="1"/>
</dbReference>
<dbReference type="PANTHER" id="PTHR43280:SF2">
    <property type="entry name" value="HTH-TYPE TRANSCRIPTIONAL REGULATOR EXSA"/>
    <property type="match status" value="1"/>
</dbReference>
<dbReference type="Proteomes" id="UP000252415">
    <property type="component" value="Unassembled WGS sequence"/>
</dbReference>